<evidence type="ECO:0000313" key="1">
    <source>
        <dbReference type="EMBL" id="KAH7259510.1"/>
    </source>
</evidence>
<dbReference type="AlphaFoldDB" id="A0A9P9HL22"/>
<keyword evidence="2" id="KW-1185">Reference proteome</keyword>
<dbReference type="Proteomes" id="UP000720189">
    <property type="component" value="Unassembled WGS sequence"/>
</dbReference>
<organism evidence="1 2">
    <name type="scientific">Fusarium redolens</name>
    <dbReference type="NCBI Taxonomy" id="48865"/>
    <lineage>
        <taxon>Eukaryota</taxon>
        <taxon>Fungi</taxon>
        <taxon>Dikarya</taxon>
        <taxon>Ascomycota</taxon>
        <taxon>Pezizomycotina</taxon>
        <taxon>Sordariomycetes</taxon>
        <taxon>Hypocreomycetidae</taxon>
        <taxon>Hypocreales</taxon>
        <taxon>Nectriaceae</taxon>
        <taxon>Fusarium</taxon>
        <taxon>Fusarium redolens species complex</taxon>
    </lineage>
</organism>
<dbReference type="GeneID" id="70222270"/>
<dbReference type="EMBL" id="JAGMUX010000005">
    <property type="protein sequence ID" value="KAH7259510.1"/>
    <property type="molecule type" value="Genomic_DNA"/>
</dbReference>
<reference evidence="1" key="1">
    <citation type="journal article" date="2021" name="Nat. Commun.">
        <title>Genetic determinants of endophytism in the Arabidopsis root mycobiome.</title>
        <authorList>
            <person name="Mesny F."/>
            <person name="Miyauchi S."/>
            <person name="Thiergart T."/>
            <person name="Pickel B."/>
            <person name="Atanasova L."/>
            <person name="Karlsson M."/>
            <person name="Huettel B."/>
            <person name="Barry K.W."/>
            <person name="Haridas S."/>
            <person name="Chen C."/>
            <person name="Bauer D."/>
            <person name="Andreopoulos W."/>
            <person name="Pangilinan J."/>
            <person name="LaButti K."/>
            <person name="Riley R."/>
            <person name="Lipzen A."/>
            <person name="Clum A."/>
            <person name="Drula E."/>
            <person name="Henrissat B."/>
            <person name="Kohler A."/>
            <person name="Grigoriev I.V."/>
            <person name="Martin F.M."/>
            <person name="Hacquard S."/>
        </authorList>
    </citation>
    <scope>NUCLEOTIDE SEQUENCE</scope>
    <source>
        <strain evidence="1">MPI-CAGE-AT-0023</strain>
    </source>
</reference>
<name>A0A9P9HL22_FUSRE</name>
<sequence>MAFVIWANNGRGQPRFSYFCGGDGNVPLEKERICDIVLGHRRVQVAKLDHHGSSGEFAEGEILGLMQKPQRLLITPGHQYGHPCWDVIFLISNMYRNQRDRRILYTTRLPYWVDESKFGKWLNTDLNINSQGRLASLFKPSATSSPTKRIMSGNESKKVLVEAVTNILRVNLKEFKEKLLTEADDEDEANDPDFTIEDGLADLLGNMVQNKTAVYEDVQKQVAQELKKVVEKGTGTKYEMVDEGEETKFSKPEDEMMSYKHDVVNACVDMWNSISEQKIKEGEEQSKYYLLQLISANDDELDGAVNSFEWPVFEDKKFKSKI</sequence>
<gene>
    <name evidence="1" type="ORF">BKA55DRAFT_562669</name>
</gene>
<dbReference type="OrthoDB" id="5093080at2759"/>
<dbReference type="RefSeq" id="XP_046052218.1">
    <property type="nucleotide sequence ID" value="XM_046192316.1"/>
</dbReference>
<protein>
    <submittedName>
        <fullName evidence="1">Uncharacterized protein</fullName>
    </submittedName>
</protein>
<proteinExistence type="predicted"/>
<comment type="caution">
    <text evidence="1">The sequence shown here is derived from an EMBL/GenBank/DDBJ whole genome shotgun (WGS) entry which is preliminary data.</text>
</comment>
<accession>A0A9P9HL22</accession>
<evidence type="ECO:0000313" key="2">
    <source>
        <dbReference type="Proteomes" id="UP000720189"/>
    </source>
</evidence>